<name>A0A2P6R0H3_ROSCH</name>
<dbReference type="EMBL" id="PDCK01000042">
    <property type="protein sequence ID" value="PRQ39923.1"/>
    <property type="molecule type" value="Genomic_DNA"/>
</dbReference>
<dbReference type="Gramene" id="PRQ39923">
    <property type="protein sequence ID" value="PRQ39923"/>
    <property type="gene ID" value="RchiOBHm_Chr4g0430511"/>
</dbReference>
<proteinExistence type="predicted"/>
<accession>A0A2P6R0H3</accession>
<dbReference type="STRING" id="74649.A0A2P6R0H3"/>
<evidence type="ECO:0000313" key="1">
    <source>
        <dbReference type="EMBL" id="PRQ39923.1"/>
    </source>
</evidence>
<sequence length="62" mass="7031">MQVRIDHMVVALSKTFKSPVMDTIQCLPQHQQLNKYSYMDICKSILIPPLGSFQFSSVQSAT</sequence>
<organism evidence="1 2">
    <name type="scientific">Rosa chinensis</name>
    <name type="common">China rose</name>
    <dbReference type="NCBI Taxonomy" id="74649"/>
    <lineage>
        <taxon>Eukaryota</taxon>
        <taxon>Viridiplantae</taxon>
        <taxon>Streptophyta</taxon>
        <taxon>Embryophyta</taxon>
        <taxon>Tracheophyta</taxon>
        <taxon>Spermatophyta</taxon>
        <taxon>Magnoliopsida</taxon>
        <taxon>eudicotyledons</taxon>
        <taxon>Gunneridae</taxon>
        <taxon>Pentapetalae</taxon>
        <taxon>rosids</taxon>
        <taxon>fabids</taxon>
        <taxon>Rosales</taxon>
        <taxon>Rosaceae</taxon>
        <taxon>Rosoideae</taxon>
        <taxon>Rosoideae incertae sedis</taxon>
        <taxon>Rosa</taxon>
    </lineage>
</organism>
<gene>
    <name evidence="1" type="ORF">RchiOBHm_Chr4g0430511</name>
</gene>
<dbReference type="Proteomes" id="UP000238479">
    <property type="component" value="Chromosome 4"/>
</dbReference>
<reference evidence="1 2" key="1">
    <citation type="journal article" date="2018" name="Nat. Genet.">
        <title>The Rosa genome provides new insights in the design of modern roses.</title>
        <authorList>
            <person name="Bendahmane M."/>
        </authorList>
    </citation>
    <scope>NUCLEOTIDE SEQUENCE [LARGE SCALE GENOMIC DNA]</scope>
    <source>
        <strain evidence="2">cv. Old Blush</strain>
    </source>
</reference>
<evidence type="ECO:0000313" key="2">
    <source>
        <dbReference type="Proteomes" id="UP000238479"/>
    </source>
</evidence>
<keyword evidence="2" id="KW-1185">Reference proteome</keyword>
<comment type="caution">
    <text evidence="1">The sequence shown here is derived from an EMBL/GenBank/DDBJ whole genome shotgun (WGS) entry which is preliminary data.</text>
</comment>
<dbReference type="AlphaFoldDB" id="A0A2P6R0H3"/>
<protein>
    <submittedName>
        <fullName evidence="1">Uncharacterized protein</fullName>
    </submittedName>
</protein>